<dbReference type="RefSeq" id="WP_076350201.1">
    <property type="nucleotide sequence ID" value="NZ_CP019082.1"/>
</dbReference>
<dbReference type="EMBL" id="CP019082">
    <property type="protein sequence ID" value="APW63897.1"/>
    <property type="molecule type" value="Genomic_DNA"/>
</dbReference>
<dbReference type="InterPro" id="IPR036291">
    <property type="entry name" value="NAD(P)-bd_dom_sf"/>
</dbReference>
<dbReference type="Proteomes" id="UP000186309">
    <property type="component" value="Chromosome"/>
</dbReference>
<dbReference type="PRINTS" id="PR00080">
    <property type="entry name" value="SDRFAMILY"/>
</dbReference>
<sequence>MSDSETRRVALVTGSAGGIGLGIARALGASGFAVWLADVQQDLVHQSADELKGEGIDASGIVLDVTKAADWEAAIAEVSKAHRGLDVLVNNAGISTRGTIESTDEAMWDQTLNVNLRGAWLGIKTALPLLRTRRGTIVNIGSTRATQPLPGLFPYVISKAGLLGLTRQVAVECMGEGISCNMVAPGWVDTPNERKIQARYGRPDFPTGIKNLTTPDDIGAAVVYLSSPAGRKTTGDILYIDSGLHCADDAGMVYVADHTPAYKQRIEKN</sequence>
<dbReference type="KEGG" id="pbor:BSF38_05484"/>
<dbReference type="PROSITE" id="PS00061">
    <property type="entry name" value="ADH_SHORT"/>
    <property type="match status" value="1"/>
</dbReference>
<dbReference type="OrthoDB" id="9804774at2"/>
<protein>
    <submittedName>
        <fullName evidence="3">3-oxoacyl-[acyl-carrier-protein] reductase FabG</fullName>
        <ecNumber evidence="3">1.1.1.100</ecNumber>
    </submittedName>
</protein>
<evidence type="ECO:0000256" key="2">
    <source>
        <dbReference type="ARBA" id="ARBA00023002"/>
    </source>
</evidence>
<dbReference type="FunFam" id="3.40.50.720:FF:000084">
    <property type="entry name" value="Short-chain dehydrogenase reductase"/>
    <property type="match status" value="1"/>
</dbReference>
<dbReference type="PRINTS" id="PR00081">
    <property type="entry name" value="GDHRDH"/>
</dbReference>
<dbReference type="GO" id="GO:0004316">
    <property type="term" value="F:3-oxoacyl-[acyl-carrier-protein] reductase (NADPH) activity"/>
    <property type="evidence" value="ECO:0007669"/>
    <property type="project" value="UniProtKB-EC"/>
</dbReference>
<dbReference type="AlphaFoldDB" id="A0A1U7CY72"/>
<evidence type="ECO:0000256" key="1">
    <source>
        <dbReference type="ARBA" id="ARBA00006484"/>
    </source>
</evidence>
<gene>
    <name evidence="3" type="primary">fabG_9</name>
    <name evidence="3" type="ORF">BSF38_05484</name>
</gene>
<evidence type="ECO:0000313" key="3">
    <source>
        <dbReference type="EMBL" id="APW63897.1"/>
    </source>
</evidence>
<proteinExistence type="inferred from homology"/>
<dbReference type="PANTHER" id="PTHR24321:SF8">
    <property type="entry name" value="ESTRADIOL 17-BETA-DEHYDROGENASE 8-RELATED"/>
    <property type="match status" value="1"/>
</dbReference>
<organism evidence="3 4">
    <name type="scientific">Paludisphaera borealis</name>
    <dbReference type="NCBI Taxonomy" id="1387353"/>
    <lineage>
        <taxon>Bacteria</taxon>
        <taxon>Pseudomonadati</taxon>
        <taxon>Planctomycetota</taxon>
        <taxon>Planctomycetia</taxon>
        <taxon>Isosphaerales</taxon>
        <taxon>Isosphaeraceae</taxon>
        <taxon>Paludisphaera</taxon>
    </lineage>
</organism>
<dbReference type="Gene3D" id="3.40.50.720">
    <property type="entry name" value="NAD(P)-binding Rossmann-like Domain"/>
    <property type="match status" value="1"/>
</dbReference>
<dbReference type="SUPFAM" id="SSF51735">
    <property type="entry name" value="NAD(P)-binding Rossmann-fold domains"/>
    <property type="match status" value="1"/>
</dbReference>
<comment type="similarity">
    <text evidence="1">Belongs to the short-chain dehydrogenases/reductases (SDR) family.</text>
</comment>
<reference evidence="4" key="1">
    <citation type="submission" date="2016-12" db="EMBL/GenBank/DDBJ databases">
        <title>Comparative genomics of four Isosphaeraceae planctomycetes: a common pool of plasmids and glycoside hydrolase genes.</title>
        <authorList>
            <person name="Ivanova A."/>
        </authorList>
    </citation>
    <scope>NUCLEOTIDE SEQUENCE [LARGE SCALE GENOMIC DNA]</scope>
    <source>
        <strain evidence="4">PX4</strain>
    </source>
</reference>
<dbReference type="PANTHER" id="PTHR24321">
    <property type="entry name" value="DEHYDROGENASES, SHORT CHAIN"/>
    <property type="match status" value="1"/>
</dbReference>
<accession>A0A1U7CY72</accession>
<keyword evidence="4" id="KW-1185">Reference proteome</keyword>
<dbReference type="CDD" id="cd05233">
    <property type="entry name" value="SDR_c"/>
    <property type="match status" value="1"/>
</dbReference>
<dbReference type="InterPro" id="IPR020904">
    <property type="entry name" value="Sc_DH/Rdtase_CS"/>
</dbReference>
<dbReference type="EC" id="1.1.1.100" evidence="3"/>
<keyword evidence="2 3" id="KW-0560">Oxidoreductase</keyword>
<dbReference type="Pfam" id="PF13561">
    <property type="entry name" value="adh_short_C2"/>
    <property type="match status" value="1"/>
</dbReference>
<dbReference type="InterPro" id="IPR002347">
    <property type="entry name" value="SDR_fam"/>
</dbReference>
<name>A0A1U7CY72_9BACT</name>
<evidence type="ECO:0000313" key="4">
    <source>
        <dbReference type="Proteomes" id="UP000186309"/>
    </source>
</evidence>
<dbReference type="STRING" id="1387353.BSF38_05484"/>